<evidence type="ECO:0000313" key="3">
    <source>
        <dbReference type="Proteomes" id="UP000322214"/>
    </source>
</evidence>
<evidence type="ECO:0000313" key="2">
    <source>
        <dbReference type="EMBL" id="QEG24723.1"/>
    </source>
</evidence>
<proteinExistence type="predicted"/>
<accession>A0A5B9PQY3</accession>
<gene>
    <name evidence="2" type="ORF">MFFC18_46450</name>
</gene>
<sequence>MNVLLLLLVFALIPQGEDLRELSGLSQEDAASTTDTDSFDPLNPQFKKLLYRTGTVDSAVIREWVTNESTEAISSFATNPADHRFHPVSIDAKVKSIRRFDYPPEQARNFLSGFYVADCENEKGESFALISRSSVASWPVKQSLEEPQSIRFDGFFFASKSVALIGETDSTPIPILVTRRFSWHPERTYAELGVDAAKVALANSGVDISLLDIVKSRKGKSIGSRETVCFWQMLAASKNVRLPADVDRVDFSTMLRSPIESVGSAASVQGRVRQCVPVKVSDPEAVSLLGTDTWYQLTIFPDLKGRPIQVATRDGEHEVYQNAFPVTVCVLNLPAGLNQESIVGNVFLCDGFFYRIWAYPSERTDDSGLYGQPSPLVMASSLTEIESTAGQLQTMLGAMLLAMAIAIGFVGWFVFRSKKAVTRDELPDKIDTW</sequence>
<keyword evidence="1" id="KW-0812">Transmembrane</keyword>
<dbReference type="KEGG" id="mff:MFFC18_46450"/>
<dbReference type="Proteomes" id="UP000322214">
    <property type="component" value="Chromosome"/>
</dbReference>
<dbReference type="STRING" id="980251.GCA_001642875_00924"/>
<dbReference type="OrthoDB" id="240474at2"/>
<evidence type="ECO:0000256" key="1">
    <source>
        <dbReference type="SAM" id="Phobius"/>
    </source>
</evidence>
<keyword evidence="1" id="KW-0472">Membrane</keyword>
<protein>
    <submittedName>
        <fullName evidence="2">Uncharacterized protein</fullName>
    </submittedName>
</protein>
<dbReference type="AlphaFoldDB" id="A0A5B9PQY3"/>
<feature type="transmembrane region" description="Helical" evidence="1">
    <location>
        <begin position="395"/>
        <end position="415"/>
    </location>
</feature>
<dbReference type="EMBL" id="CP042912">
    <property type="protein sequence ID" value="QEG24723.1"/>
    <property type="molecule type" value="Genomic_DNA"/>
</dbReference>
<reference evidence="2 3" key="1">
    <citation type="submission" date="2019-08" db="EMBL/GenBank/DDBJ databases">
        <title>Deep-cultivation of Planctomycetes and their phenomic and genomic characterization uncovers novel biology.</title>
        <authorList>
            <person name="Wiegand S."/>
            <person name="Jogler M."/>
            <person name="Boedeker C."/>
            <person name="Pinto D."/>
            <person name="Vollmers J."/>
            <person name="Rivas-Marin E."/>
            <person name="Kohn T."/>
            <person name="Peeters S.H."/>
            <person name="Heuer A."/>
            <person name="Rast P."/>
            <person name="Oberbeckmann S."/>
            <person name="Bunk B."/>
            <person name="Jeske O."/>
            <person name="Meyerdierks A."/>
            <person name="Storesund J.E."/>
            <person name="Kallscheuer N."/>
            <person name="Luecker S."/>
            <person name="Lage O.M."/>
            <person name="Pohl T."/>
            <person name="Merkel B.J."/>
            <person name="Hornburger P."/>
            <person name="Mueller R.-W."/>
            <person name="Bruemmer F."/>
            <person name="Labrenz M."/>
            <person name="Spormann A.M."/>
            <person name="Op den Camp H."/>
            <person name="Overmann J."/>
            <person name="Amann R."/>
            <person name="Jetten M.S.M."/>
            <person name="Mascher T."/>
            <person name="Medema M.H."/>
            <person name="Devos D.P."/>
            <person name="Kaster A.-K."/>
            <person name="Ovreas L."/>
            <person name="Rohde M."/>
            <person name="Galperin M.Y."/>
            <person name="Jogler C."/>
        </authorList>
    </citation>
    <scope>NUCLEOTIDE SEQUENCE [LARGE SCALE GENOMIC DNA]</scope>
    <source>
        <strain evidence="2 3">FC18</strain>
    </source>
</reference>
<keyword evidence="3" id="KW-1185">Reference proteome</keyword>
<keyword evidence="1" id="KW-1133">Transmembrane helix</keyword>
<dbReference type="RefSeq" id="WP_075083718.1">
    <property type="nucleotide sequence ID" value="NZ_CP042912.1"/>
</dbReference>
<organism evidence="2 3">
    <name type="scientific">Mariniblastus fucicola</name>
    <dbReference type="NCBI Taxonomy" id="980251"/>
    <lineage>
        <taxon>Bacteria</taxon>
        <taxon>Pseudomonadati</taxon>
        <taxon>Planctomycetota</taxon>
        <taxon>Planctomycetia</taxon>
        <taxon>Pirellulales</taxon>
        <taxon>Pirellulaceae</taxon>
        <taxon>Mariniblastus</taxon>
    </lineage>
</organism>
<name>A0A5B9PQY3_9BACT</name>